<dbReference type="Gene3D" id="1.20.1070.10">
    <property type="entry name" value="Rhodopsin 7-helix transmembrane proteins"/>
    <property type="match status" value="1"/>
</dbReference>
<reference evidence="11" key="1">
    <citation type="submission" date="2015-12" db="EMBL/GenBank/DDBJ databases">
        <title>De novo transcriptome assembly of four potential Pierce s Disease insect vectors from Arizona vineyards.</title>
        <authorList>
            <person name="Tassone E.E."/>
        </authorList>
    </citation>
    <scope>NUCLEOTIDE SEQUENCE</scope>
</reference>
<dbReference type="GO" id="GO:0004930">
    <property type="term" value="F:G protein-coupled receptor activity"/>
    <property type="evidence" value="ECO:0007669"/>
    <property type="project" value="UniProtKB-KW"/>
</dbReference>
<evidence type="ECO:0000259" key="10">
    <source>
        <dbReference type="PROSITE" id="PS50262"/>
    </source>
</evidence>
<feature type="transmembrane region" description="Helical" evidence="9">
    <location>
        <begin position="7"/>
        <end position="26"/>
    </location>
</feature>
<organism evidence="11">
    <name type="scientific">Clastoptera arizonana</name>
    <name type="common">Arizona spittle bug</name>
    <dbReference type="NCBI Taxonomy" id="38151"/>
    <lineage>
        <taxon>Eukaryota</taxon>
        <taxon>Metazoa</taxon>
        <taxon>Ecdysozoa</taxon>
        <taxon>Arthropoda</taxon>
        <taxon>Hexapoda</taxon>
        <taxon>Insecta</taxon>
        <taxon>Pterygota</taxon>
        <taxon>Neoptera</taxon>
        <taxon>Paraneoptera</taxon>
        <taxon>Hemiptera</taxon>
        <taxon>Auchenorrhyncha</taxon>
        <taxon>Cercopoidea</taxon>
        <taxon>Clastopteridae</taxon>
        <taxon>Clastoptera</taxon>
    </lineage>
</organism>
<dbReference type="AlphaFoldDB" id="A0A1B6CMQ3"/>
<keyword evidence="5" id="KW-0297">G-protein coupled receptor</keyword>
<comment type="subcellular location">
    <subcellularLocation>
        <location evidence="1">Membrane</location>
        <topology evidence="1">Multi-pass membrane protein</topology>
    </subcellularLocation>
</comment>
<name>A0A1B6CMQ3_9HEMI</name>
<evidence type="ECO:0000256" key="9">
    <source>
        <dbReference type="SAM" id="Phobius"/>
    </source>
</evidence>
<keyword evidence="6 9" id="KW-0472">Membrane</keyword>
<feature type="transmembrane region" description="Helical" evidence="9">
    <location>
        <begin position="38"/>
        <end position="61"/>
    </location>
</feature>
<dbReference type="GO" id="GO:0005886">
    <property type="term" value="C:plasma membrane"/>
    <property type="evidence" value="ECO:0007669"/>
    <property type="project" value="TreeGrafter"/>
</dbReference>
<feature type="non-terminal residue" evidence="11">
    <location>
        <position position="1"/>
    </location>
</feature>
<dbReference type="InterPro" id="IPR017452">
    <property type="entry name" value="GPCR_Rhodpsn_7TM"/>
</dbReference>
<feature type="domain" description="G-protein coupled receptors family 1 profile" evidence="10">
    <location>
        <begin position="1"/>
        <end position="147"/>
    </location>
</feature>
<keyword evidence="3 9" id="KW-0812">Transmembrane</keyword>
<keyword evidence="4 9" id="KW-1133">Transmembrane helix</keyword>
<evidence type="ECO:0000256" key="6">
    <source>
        <dbReference type="ARBA" id="ARBA00023136"/>
    </source>
</evidence>
<evidence type="ECO:0000256" key="4">
    <source>
        <dbReference type="ARBA" id="ARBA00022989"/>
    </source>
</evidence>
<dbReference type="PANTHER" id="PTHR24243">
    <property type="entry name" value="G-PROTEIN COUPLED RECEPTOR"/>
    <property type="match status" value="1"/>
</dbReference>
<evidence type="ECO:0000313" key="11">
    <source>
        <dbReference type="EMBL" id="JAS14571.1"/>
    </source>
</evidence>
<keyword evidence="7" id="KW-0675">Receptor</keyword>
<sequence length="152" mass="17430">ILKSFALIWVIAFIFAIKMLLCWTDIDLFCPWNAQLMYVELIVGTFTPIVFIGVAYILIGLKINKSKDTFKELTNCEYSTEGKMSRGGNITVVLLAEHLLCYTPNSMFRCLNYNNVLDKSHPHFNRFCFTITTVLYNVSKTINPVIYFTMSG</sequence>
<accession>A0A1B6CMQ3</accession>
<evidence type="ECO:0000256" key="8">
    <source>
        <dbReference type="ARBA" id="ARBA00023224"/>
    </source>
</evidence>
<dbReference type="EMBL" id="GEDC01022727">
    <property type="protein sequence ID" value="JAS14571.1"/>
    <property type="molecule type" value="Transcribed_RNA"/>
</dbReference>
<dbReference type="PANTHER" id="PTHR24243:SF208">
    <property type="entry name" value="PYROKININ-1 RECEPTOR"/>
    <property type="match status" value="1"/>
</dbReference>
<evidence type="ECO:0000256" key="7">
    <source>
        <dbReference type="ARBA" id="ARBA00023170"/>
    </source>
</evidence>
<evidence type="ECO:0000256" key="2">
    <source>
        <dbReference type="ARBA" id="ARBA00010663"/>
    </source>
</evidence>
<proteinExistence type="inferred from homology"/>
<comment type="similarity">
    <text evidence="2">Belongs to the G-protein coupled receptor 1 family.</text>
</comment>
<keyword evidence="8" id="KW-0807">Transducer</keyword>
<evidence type="ECO:0000256" key="5">
    <source>
        <dbReference type="ARBA" id="ARBA00023040"/>
    </source>
</evidence>
<protein>
    <recommendedName>
        <fullName evidence="10">G-protein coupled receptors family 1 profile domain-containing protein</fullName>
    </recommendedName>
</protein>
<evidence type="ECO:0000256" key="3">
    <source>
        <dbReference type="ARBA" id="ARBA00022692"/>
    </source>
</evidence>
<gene>
    <name evidence="11" type="ORF">g.13</name>
</gene>
<evidence type="ECO:0000256" key="1">
    <source>
        <dbReference type="ARBA" id="ARBA00004141"/>
    </source>
</evidence>
<dbReference type="InterPro" id="IPR000276">
    <property type="entry name" value="GPCR_Rhodpsn"/>
</dbReference>
<dbReference type="PROSITE" id="PS50262">
    <property type="entry name" value="G_PROTEIN_RECEP_F1_2"/>
    <property type="match status" value="1"/>
</dbReference>
<dbReference type="SUPFAM" id="SSF81321">
    <property type="entry name" value="Family A G protein-coupled receptor-like"/>
    <property type="match status" value="1"/>
</dbReference>
<dbReference type="Pfam" id="PF00001">
    <property type="entry name" value="7tm_1"/>
    <property type="match status" value="1"/>
</dbReference>